<gene>
    <name evidence="3" type="ORF">SAMN05444358_109102</name>
</gene>
<dbReference type="Gene3D" id="3.40.50.1820">
    <property type="entry name" value="alpha/beta hydrolase"/>
    <property type="match status" value="1"/>
</dbReference>
<dbReference type="InterPro" id="IPR029058">
    <property type="entry name" value="AB_hydrolase_fold"/>
</dbReference>
<dbReference type="Pfam" id="PF20434">
    <property type="entry name" value="BD-FAE"/>
    <property type="match status" value="1"/>
</dbReference>
<proteinExistence type="predicted"/>
<dbReference type="RefSeq" id="WP_074738495.1">
    <property type="nucleotide sequence ID" value="NZ_FNNP01000009.1"/>
</dbReference>
<dbReference type="AlphaFoldDB" id="A0A1H3DUT4"/>
<dbReference type="STRING" id="985054.SAMN05444358_109102"/>
<evidence type="ECO:0000259" key="2">
    <source>
        <dbReference type="Pfam" id="PF20434"/>
    </source>
</evidence>
<keyword evidence="1" id="KW-0378">Hydrolase</keyword>
<dbReference type="InterPro" id="IPR049492">
    <property type="entry name" value="BD-FAE-like_dom"/>
</dbReference>
<reference evidence="4" key="1">
    <citation type="submission" date="2016-10" db="EMBL/GenBank/DDBJ databases">
        <authorList>
            <person name="Varghese N."/>
            <person name="Submissions S."/>
        </authorList>
    </citation>
    <scope>NUCLEOTIDE SEQUENCE [LARGE SCALE GENOMIC DNA]</scope>
    <source>
        <strain evidence="4">DSM 27839</strain>
    </source>
</reference>
<evidence type="ECO:0000256" key="1">
    <source>
        <dbReference type="ARBA" id="ARBA00022801"/>
    </source>
</evidence>
<dbReference type="PANTHER" id="PTHR48081:SF33">
    <property type="entry name" value="KYNURENINE FORMAMIDASE"/>
    <property type="match status" value="1"/>
</dbReference>
<dbReference type="PANTHER" id="PTHR48081">
    <property type="entry name" value="AB HYDROLASE SUPERFAMILY PROTEIN C4A8.06C"/>
    <property type="match status" value="1"/>
</dbReference>
<dbReference type="OrthoDB" id="9771666at2"/>
<dbReference type="InterPro" id="IPR050300">
    <property type="entry name" value="GDXG_lipolytic_enzyme"/>
</dbReference>
<dbReference type="Proteomes" id="UP000183400">
    <property type="component" value="Unassembled WGS sequence"/>
</dbReference>
<name>A0A1H3DUT4_9RHOB</name>
<sequence length="276" mass="30317">MMYRGFTQAELEQEYSPSSMIGGDLTPYLASYTALSTQARAEMKVQENLKYGDQPEQVLDFFPSSDTNAPLHVFVHGGYWQALSQRESAPMAPVLHENGQAFATLNYTLAPEARLGQMVEECRDALLWLASQAESLGFDPTNITLSGHSAGAHLVAMVMATSSSALAQAGLRVRNVILISGVYDLEPISLTSANDPLQLTKVEIHDLSPCLNLPAPGPRYRVTAAERDTPEFVRQSRDYAELLRKAGHSVSFDLQQGRHHFDIIMPSGTFLSSRSE</sequence>
<accession>A0A1H3DUT4</accession>
<dbReference type="SUPFAM" id="SSF53474">
    <property type="entry name" value="alpha/beta-Hydrolases"/>
    <property type="match status" value="1"/>
</dbReference>
<protein>
    <submittedName>
        <fullName evidence="3">Arylformamidase</fullName>
    </submittedName>
</protein>
<evidence type="ECO:0000313" key="4">
    <source>
        <dbReference type="Proteomes" id="UP000183400"/>
    </source>
</evidence>
<keyword evidence="4" id="KW-1185">Reference proteome</keyword>
<organism evidence="3 4">
    <name type="scientific">Ruegeria halocynthiae</name>
    <dbReference type="NCBI Taxonomy" id="985054"/>
    <lineage>
        <taxon>Bacteria</taxon>
        <taxon>Pseudomonadati</taxon>
        <taxon>Pseudomonadota</taxon>
        <taxon>Alphaproteobacteria</taxon>
        <taxon>Rhodobacterales</taxon>
        <taxon>Roseobacteraceae</taxon>
        <taxon>Ruegeria</taxon>
    </lineage>
</organism>
<dbReference type="GO" id="GO:0016787">
    <property type="term" value="F:hydrolase activity"/>
    <property type="evidence" value="ECO:0007669"/>
    <property type="project" value="UniProtKB-KW"/>
</dbReference>
<feature type="domain" description="BD-FAE-like" evidence="2">
    <location>
        <begin position="65"/>
        <end position="186"/>
    </location>
</feature>
<dbReference type="EMBL" id="FNNP01000009">
    <property type="protein sequence ID" value="SDX70293.1"/>
    <property type="molecule type" value="Genomic_DNA"/>
</dbReference>
<evidence type="ECO:0000313" key="3">
    <source>
        <dbReference type="EMBL" id="SDX70293.1"/>
    </source>
</evidence>